<evidence type="ECO:0008006" key="3">
    <source>
        <dbReference type="Google" id="ProtNLM"/>
    </source>
</evidence>
<keyword evidence="1" id="KW-0812">Transmembrane</keyword>
<proteinExistence type="predicted"/>
<evidence type="ECO:0000313" key="2">
    <source>
        <dbReference type="EMBL" id="QHT05591.1"/>
    </source>
</evidence>
<name>A0A6C0CMB5_9ZZZZ</name>
<dbReference type="CDD" id="cd00761">
    <property type="entry name" value="Glyco_tranf_GTA_type"/>
    <property type="match status" value="1"/>
</dbReference>
<dbReference type="EMBL" id="MN739457">
    <property type="protein sequence ID" value="QHT05591.1"/>
    <property type="molecule type" value="Genomic_DNA"/>
</dbReference>
<dbReference type="AlphaFoldDB" id="A0A6C0CMB5"/>
<accession>A0A6C0CMB5</accession>
<reference evidence="2" key="1">
    <citation type="journal article" date="2020" name="Nature">
        <title>Giant virus diversity and host interactions through global metagenomics.</title>
        <authorList>
            <person name="Schulz F."/>
            <person name="Roux S."/>
            <person name="Paez-Espino D."/>
            <person name="Jungbluth S."/>
            <person name="Walsh D.A."/>
            <person name="Denef V.J."/>
            <person name="McMahon K.D."/>
            <person name="Konstantinidis K.T."/>
            <person name="Eloe-Fadrosh E.A."/>
            <person name="Kyrpides N.C."/>
            <person name="Woyke T."/>
        </authorList>
    </citation>
    <scope>NUCLEOTIDE SEQUENCE</scope>
    <source>
        <strain evidence="2">GVMAG-M-3300021389-45</strain>
    </source>
</reference>
<protein>
    <recommendedName>
        <fullName evidence="3">Glycosyltransferase</fullName>
    </recommendedName>
</protein>
<organism evidence="2">
    <name type="scientific">viral metagenome</name>
    <dbReference type="NCBI Taxonomy" id="1070528"/>
    <lineage>
        <taxon>unclassified sequences</taxon>
        <taxon>metagenomes</taxon>
        <taxon>organismal metagenomes</taxon>
    </lineage>
</organism>
<sequence length="252" mass="29451">MKIAFVFIVKDGEKYLEKNMNTIKKYNQDIYAVENNSTDNTKIILRDSGIKKVITLDLDNKSSLELCSRNEDNCSKRVRRLAYIRQRGIDAVINSGVVYDYVCMLDMDFLEYDEKGLIDMFQYMETHKDVDGIFGMSTERNGLPYDTSAVTPTRKLIPIITKLNRYVRVDSAFSGFGIYRYSSLWDTGAKYDYKNINNIEHIHFNNNFNKLIVDTQFNPRYISLSESKMRFRILVSVVTIIAIVIMMRRLKR</sequence>
<dbReference type="InterPro" id="IPR029044">
    <property type="entry name" value="Nucleotide-diphossugar_trans"/>
</dbReference>
<evidence type="ECO:0000256" key="1">
    <source>
        <dbReference type="SAM" id="Phobius"/>
    </source>
</evidence>
<keyword evidence="1" id="KW-0472">Membrane</keyword>
<feature type="transmembrane region" description="Helical" evidence="1">
    <location>
        <begin position="229"/>
        <end position="247"/>
    </location>
</feature>
<dbReference type="Gene3D" id="3.90.550.10">
    <property type="entry name" value="Spore Coat Polysaccharide Biosynthesis Protein SpsA, Chain A"/>
    <property type="match status" value="1"/>
</dbReference>
<keyword evidence="1" id="KW-1133">Transmembrane helix</keyword>
<dbReference type="SUPFAM" id="SSF53448">
    <property type="entry name" value="Nucleotide-diphospho-sugar transferases"/>
    <property type="match status" value="1"/>
</dbReference>